<feature type="transmembrane region" description="Helical" evidence="4">
    <location>
        <begin position="7"/>
        <end position="30"/>
    </location>
</feature>
<evidence type="ECO:0000256" key="4">
    <source>
        <dbReference type="SAM" id="Phobius"/>
    </source>
</evidence>
<comment type="caution">
    <text evidence="6">The sequence shown here is derived from an EMBL/GenBank/DDBJ whole genome shotgun (WGS) entry which is preliminary data.</text>
</comment>
<feature type="transmembrane region" description="Helical" evidence="4">
    <location>
        <begin position="332"/>
        <end position="352"/>
    </location>
</feature>
<dbReference type="InterPro" id="IPR020846">
    <property type="entry name" value="MFS_dom"/>
</dbReference>
<dbReference type="Pfam" id="PF07690">
    <property type="entry name" value="MFS_1"/>
    <property type="match status" value="1"/>
</dbReference>
<keyword evidence="2 4" id="KW-1133">Transmembrane helix</keyword>
<dbReference type="PROSITE" id="PS50850">
    <property type="entry name" value="MFS"/>
    <property type="match status" value="1"/>
</dbReference>
<keyword evidence="7" id="KW-1185">Reference proteome</keyword>
<dbReference type="Proteomes" id="UP001589628">
    <property type="component" value="Unassembled WGS sequence"/>
</dbReference>
<feature type="transmembrane region" description="Helical" evidence="4">
    <location>
        <begin position="292"/>
        <end position="311"/>
    </location>
</feature>
<evidence type="ECO:0000256" key="1">
    <source>
        <dbReference type="ARBA" id="ARBA00022692"/>
    </source>
</evidence>
<dbReference type="InterPro" id="IPR011701">
    <property type="entry name" value="MFS"/>
</dbReference>
<feature type="transmembrane region" description="Helical" evidence="4">
    <location>
        <begin position="163"/>
        <end position="182"/>
    </location>
</feature>
<evidence type="ECO:0000256" key="2">
    <source>
        <dbReference type="ARBA" id="ARBA00022989"/>
    </source>
</evidence>
<keyword evidence="1 4" id="KW-0812">Transmembrane</keyword>
<sequence length="395" mass="42345">MNANVYLLSLCQALLTTGNILLVAVTALVGQSLSPVPELATLPVATQFIGLMLTTIPASLIMARVGRKRGFVLGTSLGVSGALLAWLGLEWQQFYLFCLATWLIGIGLGFGTLYRFAVLEVCEPAAKNRALSLLMASGVLAAILGPNLAILSQKYWPGGSYQGAFIGLLGLYLLALVLLAWVKVPSAKAAERYQGRSVLGLLAQPMFAVAVLAGMTSYGVMVLVMTATPLAMQACGFSFSDSTQVIQWHVLAMFAPAFITGRLLDKWGVLAVTLLGCVGLLAAVLLNLHGQSYLHFVLALVLLGVGWNFMFIGATRLLTQCYQEQEKAKAQALNEFMVFSMVTLASFASGWLESTLGWWGVNAWMLPILLVSLAAMLFGGYWHSRQQAQLAAKLG</sequence>
<proteinExistence type="predicted"/>
<dbReference type="PANTHER" id="PTHR23534">
    <property type="entry name" value="MFS PERMEASE"/>
    <property type="match status" value="1"/>
</dbReference>
<evidence type="ECO:0000313" key="6">
    <source>
        <dbReference type="EMBL" id="MFB9886328.1"/>
    </source>
</evidence>
<evidence type="ECO:0000256" key="3">
    <source>
        <dbReference type="ARBA" id="ARBA00023136"/>
    </source>
</evidence>
<accession>A0ABV5ZAM6</accession>
<organism evidence="6 7">
    <name type="scientific">Balneatrix alpica</name>
    <dbReference type="NCBI Taxonomy" id="75684"/>
    <lineage>
        <taxon>Bacteria</taxon>
        <taxon>Pseudomonadati</taxon>
        <taxon>Pseudomonadota</taxon>
        <taxon>Gammaproteobacteria</taxon>
        <taxon>Oceanospirillales</taxon>
        <taxon>Balneatrichaceae</taxon>
        <taxon>Balneatrix</taxon>
    </lineage>
</organism>
<feature type="transmembrane region" description="Helical" evidence="4">
    <location>
        <begin position="245"/>
        <end position="264"/>
    </location>
</feature>
<feature type="transmembrane region" description="Helical" evidence="4">
    <location>
        <begin position="42"/>
        <end position="63"/>
    </location>
</feature>
<feature type="transmembrane region" description="Helical" evidence="4">
    <location>
        <begin position="364"/>
        <end position="383"/>
    </location>
</feature>
<feature type="transmembrane region" description="Helical" evidence="4">
    <location>
        <begin position="94"/>
        <end position="118"/>
    </location>
</feature>
<feature type="transmembrane region" description="Helical" evidence="4">
    <location>
        <begin position="70"/>
        <end position="88"/>
    </location>
</feature>
<evidence type="ECO:0000313" key="7">
    <source>
        <dbReference type="Proteomes" id="UP001589628"/>
    </source>
</evidence>
<feature type="transmembrane region" description="Helical" evidence="4">
    <location>
        <begin position="202"/>
        <end position="225"/>
    </location>
</feature>
<feature type="domain" description="Major facilitator superfamily (MFS) profile" evidence="5">
    <location>
        <begin position="205"/>
        <end position="395"/>
    </location>
</feature>
<dbReference type="InterPro" id="IPR036259">
    <property type="entry name" value="MFS_trans_sf"/>
</dbReference>
<dbReference type="RefSeq" id="WP_027311794.1">
    <property type="nucleotide sequence ID" value="NZ_JBHLZN010000002.1"/>
</dbReference>
<feature type="transmembrane region" description="Helical" evidence="4">
    <location>
        <begin position="130"/>
        <end position="151"/>
    </location>
</feature>
<feature type="transmembrane region" description="Helical" evidence="4">
    <location>
        <begin position="269"/>
        <end position="286"/>
    </location>
</feature>
<dbReference type="SUPFAM" id="SSF103473">
    <property type="entry name" value="MFS general substrate transporter"/>
    <property type="match status" value="1"/>
</dbReference>
<name>A0ABV5ZAM6_9GAMM</name>
<dbReference type="PANTHER" id="PTHR23534:SF1">
    <property type="entry name" value="MAJOR FACILITATOR SUPERFAMILY PROTEIN"/>
    <property type="match status" value="1"/>
</dbReference>
<reference evidence="6 7" key="1">
    <citation type="submission" date="2024-09" db="EMBL/GenBank/DDBJ databases">
        <authorList>
            <person name="Sun Q."/>
            <person name="Mori K."/>
        </authorList>
    </citation>
    <scope>NUCLEOTIDE SEQUENCE [LARGE SCALE GENOMIC DNA]</scope>
    <source>
        <strain evidence="6 7">ATCC 51285</strain>
    </source>
</reference>
<protein>
    <submittedName>
        <fullName evidence="6">MFS transporter</fullName>
    </submittedName>
</protein>
<evidence type="ECO:0000259" key="5">
    <source>
        <dbReference type="PROSITE" id="PS50850"/>
    </source>
</evidence>
<keyword evidence="3 4" id="KW-0472">Membrane</keyword>
<dbReference type="Gene3D" id="1.20.1250.20">
    <property type="entry name" value="MFS general substrate transporter like domains"/>
    <property type="match status" value="1"/>
</dbReference>
<gene>
    <name evidence="6" type="ORF">ACFFLH_07905</name>
</gene>
<dbReference type="EMBL" id="JBHLZN010000002">
    <property type="protein sequence ID" value="MFB9886328.1"/>
    <property type="molecule type" value="Genomic_DNA"/>
</dbReference>